<feature type="domain" description="EamA" evidence="7">
    <location>
        <begin position="7"/>
        <end position="138"/>
    </location>
</feature>
<evidence type="ECO:0000313" key="8">
    <source>
        <dbReference type="EMBL" id="BDG04191.1"/>
    </source>
</evidence>
<evidence type="ECO:0000256" key="4">
    <source>
        <dbReference type="ARBA" id="ARBA00022989"/>
    </source>
</evidence>
<name>A0ABN6MTF7_9BACT</name>
<dbReference type="InterPro" id="IPR037185">
    <property type="entry name" value="EmrE-like"/>
</dbReference>
<proteinExistence type="predicted"/>
<protein>
    <submittedName>
        <fullName evidence="8">Membrane protein</fullName>
    </submittedName>
</protein>
<dbReference type="RefSeq" id="WP_248352559.1">
    <property type="nucleotide sequence ID" value="NZ_AP025591.1"/>
</dbReference>
<comment type="subcellular location">
    <subcellularLocation>
        <location evidence="1">Cell membrane</location>
        <topology evidence="1">Multi-pass membrane protein</topology>
    </subcellularLocation>
</comment>
<keyword evidence="3 6" id="KW-0812">Transmembrane</keyword>
<dbReference type="Pfam" id="PF00892">
    <property type="entry name" value="EamA"/>
    <property type="match status" value="2"/>
</dbReference>
<evidence type="ECO:0000256" key="2">
    <source>
        <dbReference type="ARBA" id="ARBA00022475"/>
    </source>
</evidence>
<evidence type="ECO:0000256" key="3">
    <source>
        <dbReference type="ARBA" id="ARBA00022692"/>
    </source>
</evidence>
<reference evidence="9" key="1">
    <citation type="journal article" date="2022" name="Int. J. Syst. Evol. Microbiol.">
        <title>Anaeromyxobacter oryzae sp. nov., Anaeromyxobacter diazotrophicus sp. nov. and Anaeromyxobacter paludicola sp. nov., isolated from paddy soils.</title>
        <authorList>
            <person name="Itoh H."/>
            <person name="Xu Z."/>
            <person name="Mise K."/>
            <person name="Masuda Y."/>
            <person name="Ushijima N."/>
            <person name="Hayakawa C."/>
            <person name="Shiratori Y."/>
            <person name="Senoo K."/>
        </authorList>
    </citation>
    <scope>NUCLEOTIDE SEQUENCE [LARGE SCALE GENOMIC DNA]</scope>
    <source>
        <strain evidence="9">Red232</strain>
    </source>
</reference>
<dbReference type="Proteomes" id="UP001162891">
    <property type="component" value="Chromosome"/>
</dbReference>
<evidence type="ECO:0000256" key="1">
    <source>
        <dbReference type="ARBA" id="ARBA00004651"/>
    </source>
</evidence>
<keyword evidence="9" id="KW-1185">Reference proteome</keyword>
<keyword evidence="5 6" id="KW-0472">Membrane</keyword>
<organism evidence="8 9">
    <name type="scientific">Anaeromyxobacter oryzae</name>
    <dbReference type="NCBI Taxonomy" id="2918170"/>
    <lineage>
        <taxon>Bacteria</taxon>
        <taxon>Pseudomonadati</taxon>
        <taxon>Myxococcota</taxon>
        <taxon>Myxococcia</taxon>
        <taxon>Myxococcales</taxon>
        <taxon>Cystobacterineae</taxon>
        <taxon>Anaeromyxobacteraceae</taxon>
        <taxon>Anaeromyxobacter</taxon>
    </lineage>
</organism>
<feature type="transmembrane region" description="Helical" evidence="6">
    <location>
        <begin position="39"/>
        <end position="56"/>
    </location>
</feature>
<keyword evidence="4 6" id="KW-1133">Transmembrane helix</keyword>
<gene>
    <name evidence="8" type="ORF">AMOR_31870</name>
</gene>
<feature type="transmembrane region" description="Helical" evidence="6">
    <location>
        <begin position="150"/>
        <end position="169"/>
    </location>
</feature>
<feature type="transmembrane region" description="Helical" evidence="6">
    <location>
        <begin position="181"/>
        <end position="200"/>
    </location>
</feature>
<evidence type="ECO:0000256" key="6">
    <source>
        <dbReference type="SAM" id="Phobius"/>
    </source>
</evidence>
<feature type="transmembrane region" description="Helical" evidence="6">
    <location>
        <begin position="269"/>
        <end position="287"/>
    </location>
</feature>
<keyword evidence="2" id="KW-1003">Cell membrane</keyword>
<feature type="transmembrane region" description="Helical" evidence="6">
    <location>
        <begin position="93"/>
        <end position="113"/>
    </location>
</feature>
<sequence>MPRDRLIGLSCAVLSVLLFSSFTLVSRLGLSSSLTLPDLAALRFGIGGTVLLPVLLRRDLRGVAWRDAAALALFGGLGFALLAYAGFALAPAAHGAVLLHGTLPLFTYAILSATARRRGPRHRTAGIVLIAMGVALMAYDSLAVASARQLLGDGFLLLASLFWSAYGVLSRRRGLPPATGAAIVAVLSSCAFLPVYALWPGKALLVVGTRELLLQAIVQGVLIGAVSIFVYTRAVAALGPAATALFAAAVPCVTTVAAIPLLSEHPSTVALAGVGVVTLGMIVAARLPRGER</sequence>
<dbReference type="SUPFAM" id="SSF103481">
    <property type="entry name" value="Multidrug resistance efflux transporter EmrE"/>
    <property type="match status" value="2"/>
</dbReference>
<evidence type="ECO:0000259" key="7">
    <source>
        <dbReference type="Pfam" id="PF00892"/>
    </source>
</evidence>
<dbReference type="EMBL" id="AP025591">
    <property type="protein sequence ID" value="BDG04191.1"/>
    <property type="molecule type" value="Genomic_DNA"/>
</dbReference>
<evidence type="ECO:0000256" key="5">
    <source>
        <dbReference type="ARBA" id="ARBA00023136"/>
    </source>
</evidence>
<feature type="domain" description="EamA" evidence="7">
    <location>
        <begin position="151"/>
        <end position="284"/>
    </location>
</feature>
<dbReference type="PANTHER" id="PTHR32322:SF18">
    <property type="entry name" value="S-ADENOSYLMETHIONINE_S-ADENOSYLHOMOCYSTEINE TRANSPORTER"/>
    <property type="match status" value="1"/>
</dbReference>
<dbReference type="InterPro" id="IPR000620">
    <property type="entry name" value="EamA_dom"/>
</dbReference>
<feature type="transmembrane region" description="Helical" evidence="6">
    <location>
        <begin position="244"/>
        <end position="263"/>
    </location>
</feature>
<feature type="transmembrane region" description="Helical" evidence="6">
    <location>
        <begin position="125"/>
        <end position="144"/>
    </location>
</feature>
<dbReference type="PANTHER" id="PTHR32322">
    <property type="entry name" value="INNER MEMBRANE TRANSPORTER"/>
    <property type="match status" value="1"/>
</dbReference>
<dbReference type="InterPro" id="IPR050638">
    <property type="entry name" value="AA-Vitamin_Transporters"/>
</dbReference>
<accession>A0ABN6MTF7</accession>
<feature type="transmembrane region" description="Helical" evidence="6">
    <location>
        <begin position="68"/>
        <end position="87"/>
    </location>
</feature>
<evidence type="ECO:0000313" key="9">
    <source>
        <dbReference type="Proteomes" id="UP001162891"/>
    </source>
</evidence>
<feature type="transmembrane region" description="Helical" evidence="6">
    <location>
        <begin position="212"/>
        <end position="232"/>
    </location>
</feature>